<evidence type="ECO:0000256" key="1">
    <source>
        <dbReference type="SAM" id="Phobius"/>
    </source>
</evidence>
<organism evidence="2 3">
    <name type="scientific">Coleophoma crateriformis</name>
    <dbReference type="NCBI Taxonomy" id="565419"/>
    <lineage>
        <taxon>Eukaryota</taxon>
        <taxon>Fungi</taxon>
        <taxon>Dikarya</taxon>
        <taxon>Ascomycota</taxon>
        <taxon>Pezizomycotina</taxon>
        <taxon>Leotiomycetes</taxon>
        <taxon>Helotiales</taxon>
        <taxon>Dermateaceae</taxon>
        <taxon>Coleophoma</taxon>
    </lineage>
</organism>
<dbReference type="OrthoDB" id="5373426at2759"/>
<name>A0A3D8QLV7_9HELO</name>
<accession>A0A3D8QLV7</accession>
<dbReference type="Proteomes" id="UP000256328">
    <property type="component" value="Unassembled WGS sequence"/>
</dbReference>
<gene>
    <name evidence="2" type="ORF">BP5796_11081</name>
</gene>
<keyword evidence="3" id="KW-1185">Reference proteome</keyword>
<keyword evidence="1" id="KW-1133">Transmembrane helix</keyword>
<dbReference type="AlphaFoldDB" id="A0A3D8QLV7"/>
<evidence type="ECO:0000313" key="3">
    <source>
        <dbReference type="Proteomes" id="UP000256328"/>
    </source>
</evidence>
<keyword evidence="1" id="KW-0812">Transmembrane</keyword>
<reference evidence="2 3" key="1">
    <citation type="journal article" date="2018" name="IMA Fungus">
        <title>IMA Genome-F 9: Draft genome sequence of Annulohypoxylon stygium, Aspergillus mulundensis, Berkeleyomyces basicola (syn. Thielaviopsis basicola), Ceratocystis smalleyi, two Cercospora beticola strains, Coleophoma cylindrospora, Fusarium fracticaudum, Phialophora cf. hyalina, and Morchella septimelata.</title>
        <authorList>
            <person name="Wingfield B.D."/>
            <person name="Bills G.F."/>
            <person name="Dong Y."/>
            <person name="Huang W."/>
            <person name="Nel W.J."/>
            <person name="Swalarsk-Parry B.S."/>
            <person name="Vaghefi N."/>
            <person name="Wilken P.M."/>
            <person name="An Z."/>
            <person name="de Beer Z.W."/>
            <person name="De Vos L."/>
            <person name="Chen L."/>
            <person name="Duong T.A."/>
            <person name="Gao Y."/>
            <person name="Hammerbacher A."/>
            <person name="Kikkert J.R."/>
            <person name="Li Y."/>
            <person name="Li H."/>
            <person name="Li K."/>
            <person name="Li Q."/>
            <person name="Liu X."/>
            <person name="Ma X."/>
            <person name="Naidoo K."/>
            <person name="Pethybridge S.J."/>
            <person name="Sun J."/>
            <person name="Steenkamp E.T."/>
            <person name="van der Nest M.A."/>
            <person name="van Wyk S."/>
            <person name="Wingfield M.J."/>
            <person name="Xiong C."/>
            <person name="Yue Q."/>
            <person name="Zhang X."/>
        </authorList>
    </citation>
    <scope>NUCLEOTIDE SEQUENCE [LARGE SCALE GENOMIC DNA]</scope>
    <source>
        <strain evidence="2 3">BP5796</strain>
    </source>
</reference>
<comment type="caution">
    <text evidence="2">The sequence shown here is derived from an EMBL/GenBank/DDBJ whole genome shotgun (WGS) entry which is preliminary data.</text>
</comment>
<dbReference type="EMBL" id="PDLN01000017">
    <property type="protein sequence ID" value="RDW62779.1"/>
    <property type="molecule type" value="Genomic_DNA"/>
</dbReference>
<protein>
    <submittedName>
        <fullName evidence="2">Uncharacterized protein</fullName>
    </submittedName>
</protein>
<keyword evidence="1" id="KW-0472">Membrane</keyword>
<feature type="transmembrane region" description="Helical" evidence="1">
    <location>
        <begin position="34"/>
        <end position="56"/>
    </location>
</feature>
<evidence type="ECO:0000313" key="2">
    <source>
        <dbReference type="EMBL" id="RDW62779.1"/>
    </source>
</evidence>
<sequence length="381" mass="42195">MGILSSQPSWWRTLKINQKSGRRYLSPSSPMARAILMALFLGAALYVIFLPVSLGVRVFPSSAPRKFAIPEPGVDLLQHFAGSKHCGITQADLYKAPQASKTHNRTPFCDKRAALLTALSSGGRHGFDEPFVGQGCTYRWFATHEICMILERFNTLTFLGDAIAGDVYTALNILLREDLAFGGLQQWSMSERDLDDCACEKQFLNEDCAAYRVRSSSEVTSIREGEGNVNPYFCERVPHTYIPVTSVPASAISRDLFKNQTYFHSNPWQPSPVILSISQLTSSDVDNGLYALDEWLSLATGAERNIPFLILGPPAMREESSQAAKRLDTITAVAKDRHLDVLGLWNMTLPANSPDGRQYGERDALVQAVMVVNWLAMLPTS</sequence>
<proteinExistence type="predicted"/>